<dbReference type="GO" id="GO:0016020">
    <property type="term" value="C:membrane"/>
    <property type="evidence" value="ECO:0007669"/>
    <property type="project" value="TreeGrafter"/>
</dbReference>
<protein>
    <submittedName>
        <fullName evidence="5">SDR family NAD(P)-dependent oxidoreductase</fullName>
    </submittedName>
</protein>
<comment type="similarity">
    <text evidence="1 3">Belongs to the short-chain dehydrogenases/reductases (SDR) family.</text>
</comment>
<accession>A0A398CH61</accession>
<dbReference type="InterPro" id="IPR036291">
    <property type="entry name" value="NAD(P)-bd_dom_sf"/>
</dbReference>
<proteinExistence type="inferred from homology"/>
<evidence type="ECO:0000256" key="3">
    <source>
        <dbReference type="RuleBase" id="RU000363"/>
    </source>
</evidence>
<name>A0A398CH61_9BACL</name>
<dbReference type="PANTHER" id="PTHR44196:SF1">
    <property type="entry name" value="DEHYDROGENASE_REDUCTASE SDR FAMILY MEMBER 7B"/>
    <property type="match status" value="1"/>
</dbReference>
<evidence type="ECO:0000313" key="5">
    <source>
        <dbReference type="EMBL" id="RIE01805.1"/>
    </source>
</evidence>
<feature type="domain" description="Ketoreductase" evidence="4">
    <location>
        <begin position="6"/>
        <end position="185"/>
    </location>
</feature>
<evidence type="ECO:0000313" key="6">
    <source>
        <dbReference type="Proteomes" id="UP000266340"/>
    </source>
</evidence>
<dbReference type="Pfam" id="PF00106">
    <property type="entry name" value="adh_short"/>
    <property type="match status" value="1"/>
</dbReference>
<reference evidence="5 6" key="1">
    <citation type="submission" date="2018-09" db="EMBL/GenBank/DDBJ databases">
        <title>Cohnella cavernae sp. nov., isolated from a karst cave.</title>
        <authorList>
            <person name="Zhu H."/>
        </authorList>
    </citation>
    <scope>NUCLEOTIDE SEQUENCE [LARGE SCALE GENOMIC DNA]</scope>
    <source>
        <strain evidence="5 6">K2E09-144</strain>
    </source>
</reference>
<comment type="caution">
    <text evidence="5">The sequence shown here is derived from an EMBL/GenBank/DDBJ whole genome shotgun (WGS) entry which is preliminary data.</text>
</comment>
<dbReference type="SUPFAM" id="SSF51735">
    <property type="entry name" value="NAD(P)-binding Rossmann-fold domains"/>
    <property type="match status" value="1"/>
</dbReference>
<dbReference type="PANTHER" id="PTHR44196">
    <property type="entry name" value="DEHYDROGENASE/REDUCTASE SDR FAMILY MEMBER 7B"/>
    <property type="match status" value="1"/>
</dbReference>
<sequence>MRTSGHTVLITGGSAGIGLALSKRFAASGNRVIAVGRDSRKLLWLKEALPQVETIACDLGDGIQRERLIHTLKEQYPDLSIIVNNAGIQYNYSFLEEKEPRIAEEIAINLTAPIELCSGLLPLLKTKEEAAIVNISSGLGLVPKTSGAVYCASKAGLHLFSKALRHQLEGTNVRVFEVLPPVIDTDMTRGRGRNKLSPDRLVDEFMPAFAGNRFEIAIGKVKLLRWLVRIAPGAADRLFKND</sequence>
<dbReference type="InterPro" id="IPR057326">
    <property type="entry name" value="KR_dom"/>
</dbReference>
<evidence type="ECO:0000256" key="1">
    <source>
        <dbReference type="ARBA" id="ARBA00006484"/>
    </source>
</evidence>
<dbReference type="RefSeq" id="WP_119149863.1">
    <property type="nucleotide sequence ID" value="NZ_JBHSOV010000020.1"/>
</dbReference>
<dbReference type="GO" id="GO:0016491">
    <property type="term" value="F:oxidoreductase activity"/>
    <property type="evidence" value="ECO:0007669"/>
    <property type="project" value="UniProtKB-KW"/>
</dbReference>
<dbReference type="PROSITE" id="PS00061">
    <property type="entry name" value="ADH_SHORT"/>
    <property type="match status" value="1"/>
</dbReference>
<dbReference type="AlphaFoldDB" id="A0A398CH61"/>
<evidence type="ECO:0000256" key="2">
    <source>
        <dbReference type="ARBA" id="ARBA00023002"/>
    </source>
</evidence>
<dbReference type="Gene3D" id="3.40.50.720">
    <property type="entry name" value="NAD(P)-binding Rossmann-like Domain"/>
    <property type="match status" value="1"/>
</dbReference>
<dbReference type="InterPro" id="IPR002347">
    <property type="entry name" value="SDR_fam"/>
</dbReference>
<keyword evidence="6" id="KW-1185">Reference proteome</keyword>
<dbReference type="EMBL" id="QXJM01000039">
    <property type="protein sequence ID" value="RIE01805.1"/>
    <property type="molecule type" value="Genomic_DNA"/>
</dbReference>
<evidence type="ECO:0000259" key="4">
    <source>
        <dbReference type="SMART" id="SM00822"/>
    </source>
</evidence>
<dbReference type="PRINTS" id="PR00080">
    <property type="entry name" value="SDRFAMILY"/>
</dbReference>
<dbReference type="Proteomes" id="UP000266340">
    <property type="component" value="Unassembled WGS sequence"/>
</dbReference>
<dbReference type="InterPro" id="IPR020904">
    <property type="entry name" value="Sc_DH/Rdtase_CS"/>
</dbReference>
<gene>
    <name evidence="5" type="ORF">D3H35_13500</name>
</gene>
<organism evidence="5 6">
    <name type="scientific">Cohnella faecalis</name>
    <dbReference type="NCBI Taxonomy" id="2315694"/>
    <lineage>
        <taxon>Bacteria</taxon>
        <taxon>Bacillati</taxon>
        <taxon>Bacillota</taxon>
        <taxon>Bacilli</taxon>
        <taxon>Bacillales</taxon>
        <taxon>Paenibacillaceae</taxon>
        <taxon>Cohnella</taxon>
    </lineage>
</organism>
<dbReference type="PRINTS" id="PR00081">
    <property type="entry name" value="GDHRDH"/>
</dbReference>
<dbReference type="OrthoDB" id="9810734at2"/>
<keyword evidence="2" id="KW-0560">Oxidoreductase</keyword>
<dbReference type="SMART" id="SM00822">
    <property type="entry name" value="PKS_KR"/>
    <property type="match status" value="1"/>
</dbReference>